<dbReference type="GO" id="GO:0005739">
    <property type="term" value="C:mitochondrion"/>
    <property type="evidence" value="ECO:0007669"/>
    <property type="project" value="TreeGrafter"/>
</dbReference>
<dbReference type="EMBL" id="JAIQCV010000013">
    <property type="protein sequence ID" value="KAH1033527.1"/>
    <property type="molecule type" value="Genomic_DNA"/>
</dbReference>
<dbReference type="PANTHER" id="PTHR31346">
    <property type="entry name" value="MULTIPLE ORGANELLAR RNA EDITING FACTOR 2, CHLOROPLASTIC-RELATED-RELATED"/>
    <property type="match status" value="1"/>
</dbReference>
<protein>
    <submittedName>
        <fullName evidence="1">Uncharacterized protein</fullName>
    </submittedName>
</protein>
<dbReference type="GO" id="GO:0080156">
    <property type="term" value="P:mitochondrial mRNA modification"/>
    <property type="evidence" value="ECO:0007669"/>
    <property type="project" value="TreeGrafter"/>
</dbReference>
<gene>
    <name evidence="1" type="ORF">J1N35_045701</name>
</gene>
<name>A0A9D3UC22_9ROSI</name>
<dbReference type="AlphaFoldDB" id="A0A9D3UC22"/>
<evidence type="ECO:0000313" key="1">
    <source>
        <dbReference type="EMBL" id="KAH1033527.1"/>
    </source>
</evidence>
<reference evidence="1 2" key="1">
    <citation type="journal article" date="2021" name="Plant Biotechnol. J.">
        <title>Multi-omics assisted identification of the key and species-specific regulatory components of drought-tolerant mechanisms in Gossypium stocksii.</title>
        <authorList>
            <person name="Yu D."/>
            <person name="Ke L."/>
            <person name="Zhang D."/>
            <person name="Wu Y."/>
            <person name="Sun Y."/>
            <person name="Mei J."/>
            <person name="Sun J."/>
            <person name="Sun Y."/>
        </authorList>
    </citation>
    <scope>NUCLEOTIDE SEQUENCE [LARGE SCALE GENOMIC DNA]</scope>
    <source>
        <strain evidence="2">cv. E1</strain>
        <tissue evidence="1">Leaf</tissue>
    </source>
</reference>
<evidence type="ECO:0000313" key="2">
    <source>
        <dbReference type="Proteomes" id="UP000828251"/>
    </source>
</evidence>
<dbReference type="PANTHER" id="PTHR31346:SF1">
    <property type="entry name" value="MULTIPLE ORGANELLAR RNA EDITING FACTOR 3, MITOCHONDRIAL"/>
    <property type="match status" value="1"/>
</dbReference>
<comment type="caution">
    <text evidence="1">The sequence shown here is derived from an EMBL/GenBank/DDBJ whole genome shotgun (WGS) entry which is preliminary data.</text>
</comment>
<dbReference type="GO" id="GO:0016554">
    <property type="term" value="P:cytidine to uridine editing"/>
    <property type="evidence" value="ECO:0007669"/>
    <property type="project" value="InterPro"/>
</dbReference>
<dbReference type="InterPro" id="IPR039206">
    <property type="entry name" value="MORF/ORRM1/DAG-like"/>
</dbReference>
<proteinExistence type="predicted"/>
<sequence>MRHPLCSKINWLYVSTELPRVRWVLPVDFIHGRDHYYTGDIFVDGKVLHRPKFPWVGVPNSNHRVGGCGDDELWLITVEFGEEPSLKEKIDFYVKTLAFVVGRFFIPSNMRFFPGI</sequence>
<keyword evidence="2" id="KW-1185">Reference proteome</keyword>
<organism evidence="1 2">
    <name type="scientific">Gossypium stocksii</name>
    <dbReference type="NCBI Taxonomy" id="47602"/>
    <lineage>
        <taxon>Eukaryota</taxon>
        <taxon>Viridiplantae</taxon>
        <taxon>Streptophyta</taxon>
        <taxon>Embryophyta</taxon>
        <taxon>Tracheophyta</taxon>
        <taxon>Spermatophyta</taxon>
        <taxon>Magnoliopsida</taxon>
        <taxon>eudicotyledons</taxon>
        <taxon>Gunneridae</taxon>
        <taxon>Pentapetalae</taxon>
        <taxon>rosids</taxon>
        <taxon>malvids</taxon>
        <taxon>Malvales</taxon>
        <taxon>Malvaceae</taxon>
        <taxon>Malvoideae</taxon>
        <taxon>Gossypium</taxon>
    </lineage>
</organism>
<accession>A0A9D3UC22</accession>
<dbReference type="Proteomes" id="UP000828251">
    <property type="component" value="Unassembled WGS sequence"/>
</dbReference>